<sequence length="168" mass="19184">MASSAGDSAGDAAPVPRYPSWVLLEKKGYDDDHQRRVQDDRRPRRQGDRLVYLLSEVKMDDHNTWIVGVDLAKKMVKPIQPCEDLEYHCIRPAFVPSTFSYYLNTTPGDFSPTLINHSEKTANNAKVDGDSCVRELNIHHDQWVMGWGRHICTNRSLEKWGEQSAIES</sequence>
<organism evidence="1 2">
    <name type="scientific">Aegilops tauschii subsp. strangulata</name>
    <name type="common">Goatgrass</name>
    <dbReference type="NCBI Taxonomy" id="200361"/>
    <lineage>
        <taxon>Eukaryota</taxon>
        <taxon>Viridiplantae</taxon>
        <taxon>Streptophyta</taxon>
        <taxon>Embryophyta</taxon>
        <taxon>Tracheophyta</taxon>
        <taxon>Spermatophyta</taxon>
        <taxon>Magnoliopsida</taxon>
        <taxon>Liliopsida</taxon>
        <taxon>Poales</taxon>
        <taxon>Poaceae</taxon>
        <taxon>BOP clade</taxon>
        <taxon>Pooideae</taxon>
        <taxon>Triticodae</taxon>
        <taxon>Triticeae</taxon>
        <taxon>Triticinae</taxon>
        <taxon>Aegilops</taxon>
    </lineage>
</organism>
<reference evidence="2" key="2">
    <citation type="journal article" date="2017" name="Nat. Plants">
        <title>The Aegilops tauschii genome reveals multiple impacts of transposons.</title>
        <authorList>
            <person name="Zhao G."/>
            <person name="Zou C."/>
            <person name="Li K."/>
            <person name="Wang K."/>
            <person name="Li T."/>
            <person name="Gao L."/>
            <person name="Zhang X."/>
            <person name="Wang H."/>
            <person name="Yang Z."/>
            <person name="Liu X."/>
            <person name="Jiang W."/>
            <person name="Mao L."/>
            <person name="Kong X."/>
            <person name="Jiao Y."/>
            <person name="Jia J."/>
        </authorList>
    </citation>
    <scope>NUCLEOTIDE SEQUENCE [LARGE SCALE GENOMIC DNA]</scope>
    <source>
        <strain evidence="2">cv. AL8/78</strain>
    </source>
</reference>
<accession>A0A453GHV0</accession>
<protein>
    <recommendedName>
        <fullName evidence="3">DUF1618 domain-containing protein</fullName>
    </recommendedName>
</protein>
<reference evidence="1" key="3">
    <citation type="journal article" date="2017" name="Nature">
        <title>Genome sequence of the progenitor of the wheat D genome Aegilops tauschii.</title>
        <authorList>
            <person name="Luo M.C."/>
            <person name="Gu Y.Q."/>
            <person name="Puiu D."/>
            <person name="Wang H."/>
            <person name="Twardziok S.O."/>
            <person name="Deal K.R."/>
            <person name="Huo N."/>
            <person name="Zhu T."/>
            <person name="Wang L."/>
            <person name="Wang Y."/>
            <person name="McGuire P.E."/>
            <person name="Liu S."/>
            <person name="Long H."/>
            <person name="Ramasamy R.K."/>
            <person name="Rodriguez J.C."/>
            <person name="Van S.L."/>
            <person name="Yuan L."/>
            <person name="Wang Z."/>
            <person name="Xia Z."/>
            <person name="Xiao L."/>
            <person name="Anderson O.D."/>
            <person name="Ouyang S."/>
            <person name="Liang Y."/>
            <person name="Zimin A.V."/>
            <person name="Pertea G."/>
            <person name="Qi P."/>
            <person name="Bennetzen J.L."/>
            <person name="Dai X."/>
            <person name="Dawson M.W."/>
            <person name="Muller H.G."/>
            <person name="Kugler K."/>
            <person name="Rivarola-Duarte L."/>
            <person name="Spannagl M."/>
            <person name="Mayer K.F.X."/>
            <person name="Lu F.H."/>
            <person name="Bevan M.W."/>
            <person name="Leroy P."/>
            <person name="Li P."/>
            <person name="You F.M."/>
            <person name="Sun Q."/>
            <person name="Liu Z."/>
            <person name="Lyons E."/>
            <person name="Wicker T."/>
            <person name="Salzberg S.L."/>
            <person name="Devos K.M."/>
            <person name="Dvorak J."/>
        </authorList>
    </citation>
    <scope>NUCLEOTIDE SEQUENCE [LARGE SCALE GENOMIC DNA]</scope>
    <source>
        <strain evidence="1">cv. AL8/78</strain>
    </source>
</reference>
<dbReference type="AlphaFoldDB" id="A0A453GHV0"/>
<name>A0A453GHV0_AEGTS</name>
<reference evidence="1" key="5">
    <citation type="journal article" date="2021" name="G3 (Bethesda)">
        <title>Aegilops tauschii genome assembly Aet v5.0 features greater sequence contiguity and improved annotation.</title>
        <authorList>
            <person name="Wang L."/>
            <person name="Zhu T."/>
            <person name="Rodriguez J.C."/>
            <person name="Deal K.R."/>
            <person name="Dubcovsky J."/>
            <person name="McGuire P.E."/>
            <person name="Lux T."/>
            <person name="Spannagl M."/>
            <person name="Mayer K.F.X."/>
            <person name="Baldrich P."/>
            <person name="Meyers B.C."/>
            <person name="Huo N."/>
            <person name="Gu Y.Q."/>
            <person name="Zhou H."/>
            <person name="Devos K.M."/>
            <person name="Bennetzen J.L."/>
            <person name="Unver T."/>
            <person name="Budak H."/>
            <person name="Gulick P.J."/>
            <person name="Galiba G."/>
            <person name="Kalapos B."/>
            <person name="Nelson D.R."/>
            <person name="Li P."/>
            <person name="You F.M."/>
            <person name="Luo M.C."/>
            <person name="Dvorak J."/>
        </authorList>
    </citation>
    <scope>NUCLEOTIDE SEQUENCE [LARGE SCALE GENOMIC DNA]</scope>
    <source>
        <strain evidence="1">cv. AL8/78</strain>
    </source>
</reference>
<evidence type="ECO:0000313" key="1">
    <source>
        <dbReference type="EnsemblPlants" id="AET3Gv21022400.6"/>
    </source>
</evidence>
<dbReference type="Gramene" id="AET3Gv21022400.6">
    <property type="protein sequence ID" value="AET3Gv21022400.6"/>
    <property type="gene ID" value="AET3Gv21022400"/>
</dbReference>
<evidence type="ECO:0008006" key="3">
    <source>
        <dbReference type="Google" id="ProtNLM"/>
    </source>
</evidence>
<reference evidence="2" key="1">
    <citation type="journal article" date="2014" name="Science">
        <title>Ancient hybridizations among the ancestral genomes of bread wheat.</title>
        <authorList>
            <consortium name="International Wheat Genome Sequencing Consortium,"/>
            <person name="Marcussen T."/>
            <person name="Sandve S.R."/>
            <person name="Heier L."/>
            <person name="Spannagl M."/>
            <person name="Pfeifer M."/>
            <person name="Jakobsen K.S."/>
            <person name="Wulff B.B."/>
            <person name="Steuernagel B."/>
            <person name="Mayer K.F."/>
            <person name="Olsen O.A."/>
        </authorList>
    </citation>
    <scope>NUCLEOTIDE SEQUENCE [LARGE SCALE GENOMIC DNA]</scope>
    <source>
        <strain evidence="2">cv. AL8/78</strain>
    </source>
</reference>
<dbReference type="Proteomes" id="UP000015105">
    <property type="component" value="Chromosome 3D"/>
</dbReference>
<keyword evidence="2" id="KW-1185">Reference proteome</keyword>
<proteinExistence type="predicted"/>
<evidence type="ECO:0000313" key="2">
    <source>
        <dbReference type="Proteomes" id="UP000015105"/>
    </source>
</evidence>
<dbReference type="EnsemblPlants" id="AET3Gv21022400.6">
    <property type="protein sequence ID" value="AET3Gv21022400.6"/>
    <property type="gene ID" value="AET3Gv21022400"/>
</dbReference>
<reference evidence="1" key="4">
    <citation type="submission" date="2019-03" db="UniProtKB">
        <authorList>
            <consortium name="EnsemblPlants"/>
        </authorList>
    </citation>
    <scope>IDENTIFICATION</scope>
</reference>